<keyword evidence="4" id="KW-1185">Reference proteome</keyword>
<name>A0A1R3WW45_9RHOB</name>
<feature type="region of interest" description="Disordered" evidence="1">
    <location>
        <begin position="152"/>
        <end position="184"/>
    </location>
</feature>
<protein>
    <submittedName>
        <fullName evidence="3">Uncharacterized conserved protein, tellurite resistance protein B (TerB) family</fullName>
    </submittedName>
</protein>
<evidence type="ECO:0000313" key="4">
    <source>
        <dbReference type="Proteomes" id="UP000192455"/>
    </source>
</evidence>
<organism evidence="3 4">
    <name type="scientific">Pontibaca methylaminivorans</name>
    <dbReference type="NCBI Taxonomy" id="515897"/>
    <lineage>
        <taxon>Bacteria</taxon>
        <taxon>Pseudomonadati</taxon>
        <taxon>Pseudomonadota</taxon>
        <taxon>Alphaproteobacteria</taxon>
        <taxon>Rhodobacterales</taxon>
        <taxon>Roseobacteraceae</taxon>
        <taxon>Pontibaca</taxon>
    </lineage>
</organism>
<dbReference type="InterPro" id="IPR029024">
    <property type="entry name" value="TerB-like"/>
</dbReference>
<dbReference type="CDD" id="cd07313">
    <property type="entry name" value="terB_like_2"/>
    <property type="match status" value="1"/>
</dbReference>
<feature type="domain" description="Co-chaperone DjlA N-terminal" evidence="2">
    <location>
        <begin position="42"/>
        <end position="156"/>
    </location>
</feature>
<gene>
    <name evidence="3" type="ORF">SAMN05421849_1682</name>
</gene>
<reference evidence="3 4" key="1">
    <citation type="submission" date="2017-01" db="EMBL/GenBank/DDBJ databases">
        <authorList>
            <person name="Mah S.A."/>
            <person name="Swanson W.J."/>
            <person name="Moy G.W."/>
            <person name="Vacquier V.D."/>
        </authorList>
    </citation>
    <scope>NUCLEOTIDE SEQUENCE [LARGE SCALE GENOMIC DNA]</scope>
    <source>
        <strain evidence="3 4">DSM 21219</strain>
    </source>
</reference>
<evidence type="ECO:0000256" key="1">
    <source>
        <dbReference type="SAM" id="MobiDB-lite"/>
    </source>
</evidence>
<sequence>MASRLAGACGADSMALMLNKLFAAFRADHPEDDLPASDTGMAIGALLVRVARADGEGSAAEMALVERILAQRFRLGPAEAARLRETCEKLHAVAPETDTFARLIRETTELDTRLATLDALWEVLLAGDTIREEELRMVEKARKAMGLSRLDSARARERAENQAGSVTDATEAGAETGAGRTGHQ</sequence>
<dbReference type="SUPFAM" id="SSF158682">
    <property type="entry name" value="TerB-like"/>
    <property type="match status" value="1"/>
</dbReference>
<dbReference type="STRING" id="515897.SAMN05421849_1682"/>
<feature type="compositionally biased region" description="Low complexity" evidence="1">
    <location>
        <begin position="167"/>
        <end position="178"/>
    </location>
</feature>
<accession>A0A1R3WW45</accession>
<dbReference type="Proteomes" id="UP000192455">
    <property type="component" value="Unassembled WGS sequence"/>
</dbReference>
<evidence type="ECO:0000313" key="3">
    <source>
        <dbReference type="EMBL" id="SIT82381.1"/>
    </source>
</evidence>
<evidence type="ECO:0000259" key="2">
    <source>
        <dbReference type="Pfam" id="PF05099"/>
    </source>
</evidence>
<dbReference type="InterPro" id="IPR007791">
    <property type="entry name" value="DjlA_N"/>
</dbReference>
<dbReference type="Gene3D" id="1.10.3680.10">
    <property type="entry name" value="TerB-like"/>
    <property type="match status" value="1"/>
</dbReference>
<dbReference type="AlphaFoldDB" id="A0A1R3WW45"/>
<dbReference type="Pfam" id="PF05099">
    <property type="entry name" value="TerB"/>
    <property type="match status" value="1"/>
</dbReference>
<dbReference type="EMBL" id="FTPS01000001">
    <property type="protein sequence ID" value="SIT82381.1"/>
    <property type="molecule type" value="Genomic_DNA"/>
</dbReference>
<proteinExistence type="predicted"/>